<dbReference type="SMART" id="SM00322">
    <property type="entry name" value="KH"/>
    <property type="match status" value="1"/>
</dbReference>
<evidence type="ECO:0000256" key="3">
    <source>
        <dbReference type="ARBA" id="ARBA00022801"/>
    </source>
</evidence>
<keyword evidence="5" id="KW-0812">Transmembrane</keyword>
<dbReference type="STRING" id="1798704.A3J93_03450"/>
<keyword evidence="1 5" id="KW-0540">Nuclease</keyword>
<dbReference type="InterPro" id="IPR017705">
    <property type="entry name" value="Ribonuclease_Y"/>
</dbReference>
<feature type="transmembrane region" description="Helical" evidence="5">
    <location>
        <begin position="6"/>
        <end position="27"/>
    </location>
</feature>
<dbReference type="Pfam" id="PF12072">
    <property type="entry name" value="RNase_Y_N"/>
    <property type="match status" value="1"/>
</dbReference>
<proteinExistence type="inferred from homology"/>
<dbReference type="InterPro" id="IPR006674">
    <property type="entry name" value="HD_domain"/>
</dbReference>
<evidence type="ECO:0000256" key="2">
    <source>
        <dbReference type="ARBA" id="ARBA00022759"/>
    </source>
</evidence>
<dbReference type="PANTHER" id="PTHR12826">
    <property type="entry name" value="RIBONUCLEASE Y"/>
    <property type="match status" value="1"/>
</dbReference>
<dbReference type="InterPro" id="IPR004087">
    <property type="entry name" value="KH_dom"/>
</dbReference>
<accession>A0A1F6NV99</accession>
<evidence type="ECO:0000256" key="5">
    <source>
        <dbReference type="HAMAP-Rule" id="MF_00335"/>
    </source>
</evidence>
<keyword evidence="4 5" id="KW-0694">RNA-binding</keyword>
<dbReference type="NCBIfam" id="TIGR00277">
    <property type="entry name" value="HDIG"/>
    <property type="match status" value="1"/>
</dbReference>
<dbReference type="InterPro" id="IPR036612">
    <property type="entry name" value="KH_dom_type_1_sf"/>
</dbReference>
<organism evidence="9 10">
    <name type="scientific">Candidatus Magasanikbacteria bacterium RIFOXYC2_FULL_42_28</name>
    <dbReference type="NCBI Taxonomy" id="1798704"/>
    <lineage>
        <taxon>Bacteria</taxon>
        <taxon>Candidatus Magasanikiibacteriota</taxon>
    </lineage>
</organism>
<dbReference type="SMART" id="SM00471">
    <property type="entry name" value="HDc"/>
    <property type="match status" value="1"/>
</dbReference>
<dbReference type="AlphaFoldDB" id="A0A1F6NV99"/>
<sequence>METETLFTLLGTAIVAIGIGVTAGYFLRKSLAKNQANSLEAKAEKIMAEAKTKQQELVLEGKEKAQKMIDEAKHEERQAKNELAAAQLRLEKRETTFDQKLLELQGDQTKLMEKVERVKAIKLEIETLKMQQMEKLQAVASLTKDEAKLRLLEMVEEESKGDLMNRIVKLDKENSEVYEAKARDIILDAIQRNASSHSAETTASMVPLPSDDMKGRIIGKEGRNIKTIEKLTGCELIIDDTPDSIMISCFSPIRREVARIALTKLMADGRIQPARIEEFVEKAKQELSIDIRKAGEEALLKMGITGIDPKLVGIVGRLKYRTSYGQNIMNHSMEVGQLAAVIASEIGGVDPAKAKRAGFFHDIGKAVDQETQGAHPAIGYTILKKFNMDDDTCEAARDHHIDHPTSIYACIAKAADAISGARVGARRDTFELFVARLEDLEKTAASFPGVEKVYAIQAGREVRVFIRPNEVDDYGTVQLAKDIARKIEEELQYPGEIRITMIRETRVIEYAR</sequence>
<keyword evidence="3 5" id="KW-0378">Hydrolase</keyword>
<dbReference type="GO" id="GO:0003723">
    <property type="term" value="F:RNA binding"/>
    <property type="evidence" value="ECO:0007669"/>
    <property type="project" value="UniProtKB-UniRule"/>
</dbReference>
<dbReference type="Pfam" id="PF00013">
    <property type="entry name" value="KH_1"/>
    <property type="match status" value="1"/>
</dbReference>
<dbReference type="PANTHER" id="PTHR12826:SF15">
    <property type="entry name" value="RIBONUCLEASE Y"/>
    <property type="match status" value="1"/>
</dbReference>
<evidence type="ECO:0000256" key="4">
    <source>
        <dbReference type="ARBA" id="ARBA00022884"/>
    </source>
</evidence>
<dbReference type="PROSITE" id="PS51831">
    <property type="entry name" value="HD"/>
    <property type="match status" value="1"/>
</dbReference>
<dbReference type="EC" id="3.1.-.-" evidence="5 6"/>
<dbReference type="GO" id="GO:0006402">
    <property type="term" value="P:mRNA catabolic process"/>
    <property type="evidence" value="ECO:0007669"/>
    <property type="project" value="UniProtKB-UniRule"/>
</dbReference>
<dbReference type="InterPro" id="IPR004088">
    <property type="entry name" value="KH_dom_type_1"/>
</dbReference>
<keyword evidence="5" id="KW-0472">Membrane</keyword>
<keyword evidence="5" id="KW-1133">Transmembrane helix</keyword>
<evidence type="ECO:0000256" key="1">
    <source>
        <dbReference type="ARBA" id="ARBA00022722"/>
    </source>
</evidence>
<comment type="function">
    <text evidence="5">Endoribonuclease that initiates mRNA decay.</text>
</comment>
<comment type="subcellular location">
    <subcellularLocation>
        <location evidence="5">Cell membrane</location>
        <topology evidence="5">Single-pass membrane protein</topology>
    </subcellularLocation>
</comment>
<dbReference type="GO" id="GO:0005886">
    <property type="term" value="C:plasma membrane"/>
    <property type="evidence" value="ECO:0007669"/>
    <property type="project" value="UniProtKB-SubCell"/>
</dbReference>
<dbReference type="CDD" id="cd00077">
    <property type="entry name" value="HDc"/>
    <property type="match status" value="1"/>
</dbReference>
<evidence type="ECO:0000256" key="6">
    <source>
        <dbReference type="NCBIfam" id="TIGR03319"/>
    </source>
</evidence>
<keyword evidence="5" id="KW-1003">Cell membrane</keyword>
<protein>
    <recommendedName>
        <fullName evidence="5 6">Ribonuclease Y</fullName>
        <shortName evidence="5">RNase Y</shortName>
        <ecNumber evidence="5 6">3.1.-.-</ecNumber>
    </recommendedName>
</protein>
<evidence type="ECO:0000256" key="7">
    <source>
        <dbReference type="SAM" id="Coils"/>
    </source>
</evidence>
<reference evidence="9 10" key="1">
    <citation type="journal article" date="2016" name="Nat. Commun.">
        <title>Thousands of microbial genomes shed light on interconnected biogeochemical processes in an aquifer system.</title>
        <authorList>
            <person name="Anantharaman K."/>
            <person name="Brown C.T."/>
            <person name="Hug L.A."/>
            <person name="Sharon I."/>
            <person name="Castelle C.J."/>
            <person name="Probst A.J."/>
            <person name="Thomas B.C."/>
            <person name="Singh A."/>
            <person name="Wilkins M.J."/>
            <person name="Karaoz U."/>
            <person name="Brodie E.L."/>
            <person name="Williams K.H."/>
            <person name="Hubbard S.S."/>
            <person name="Banfield J.F."/>
        </authorList>
    </citation>
    <scope>NUCLEOTIDE SEQUENCE [LARGE SCALE GENOMIC DNA]</scope>
</reference>
<feature type="coiled-coil region" evidence="7">
    <location>
        <begin position="29"/>
        <end position="131"/>
    </location>
</feature>
<dbReference type="Proteomes" id="UP000177907">
    <property type="component" value="Unassembled WGS sequence"/>
</dbReference>
<name>A0A1F6NV99_9BACT</name>
<dbReference type="NCBIfam" id="TIGR03319">
    <property type="entry name" value="RNase_Y"/>
    <property type="match status" value="1"/>
</dbReference>
<feature type="domain" description="HD" evidence="8">
    <location>
        <begin position="328"/>
        <end position="421"/>
    </location>
</feature>
<dbReference type="Gene3D" id="1.10.3210.10">
    <property type="entry name" value="Hypothetical protein af1432"/>
    <property type="match status" value="1"/>
</dbReference>
<dbReference type="InterPro" id="IPR022711">
    <property type="entry name" value="RNase_Y_N"/>
</dbReference>
<dbReference type="InterPro" id="IPR006675">
    <property type="entry name" value="HDIG_dom"/>
</dbReference>
<gene>
    <name evidence="5" type="primary">rny</name>
    <name evidence="9" type="ORF">A3J93_03450</name>
</gene>
<dbReference type="Gene3D" id="3.30.310.210">
    <property type="match status" value="1"/>
</dbReference>
<dbReference type="PROSITE" id="PS50084">
    <property type="entry name" value="KH_TYPE_1"/>
    <property type="match status" value="1"/>
</dbReference>
<comment type="similarity">
    <text evidence="5">Belongs to the RNase Y family.</text>
</comment>
<keyword evidence="2 5" id="KW-0255">Endonuclease</keyword>
<evidence type="ECO:0000313" key="10">
    <source>
        <dbReference type="Proteomes" id="UP000177907"/>
    </source>
</evidence>
<dbReference type="EMBL" id="MFQZ01000010">
    <property type="protein sequence ID" value="OGH87554.1"/>
    <property type="molecule type" value="Genomic_DNA"/>
</dbReference>
<keyword evidence="7" id="KW-0175">Coiled coil</keyword>
<evidence type="ECO:0000259" key="8">
    <source>
        <dbReference type="PROSITE" id="PS51831"/>
    </source>
</evidence>
<dbReference type="GO" id="GO:0004521">
    <property type="term" value="F:RNA endonuclease activity"/>
    <property type="evidence" value="ECO:0007669"/>
    <property type="project" value="UniProtKB-UniRule"/>
</dbReference>
<dbReference type="InterPro" id="IPR003607">
    <property type="entry name" value="HD/PDEase_dom"/>
</dbReference>
<dbReference type="CDD" id="cd22431">
    <property type="entry name" value="KH-I_RNaseY"/>
    <property type="match status" value="1"/>
</dbReference>
<dbReference type="SUPFAM" id="SSF109604">
    <property type="entry name" value="HD-domain/PDEase-like"/>
    <property type="match status" value="1"/>
</dbReference>
<dbReference type="GO" id="GO:0016787">
    <property type="term" value="F:hydrolase activity"/>
    <property type="evidence" value="ECO:0007669"/>
    <property type="project" value="UniProtKB-KW"/>
</dbReference>
<dbReference type="Pfam" id="PF01966">
    <property type="entry name" value="HD"/>
    <property type="match status" value="1"/>
</dbReference>
<evidence type="ECO:0000313" key="9">
    <source>
        <dbReference type="EMBL" id="OGH87554.1"/>
    </source>
</evidence>
<dbReference type="HAMAP" id="MF_00335">
    <property type="entry name" value="RNase_Y"/>
    <property type="match status" value="1"/>
</dbReference>
<dbReference type="SUPFAM" id="SSF54791">
    <property type="entry name" value="Eukaryotic type KH-domain (KH-domain type I)"/>
    <property type="match status" value="1"/>
</dbReference>
<comment type="caution">
    <text evidence="9">The sequence shown here is derived from an EMBL/GenBank/DDBJ whole genome shotgun (WGS) entry which is preliminary data.</text>
</comment>